<dbReference type="Gene3D" id="6.10.340.10">
    <property type="match status" value="1"/>
</dbReference>
<dbReference type="Proteomes" id="UP001518925">
    <property type="component" value="Unassembled WGS sequence"/>
</dbReference>
<organism evidence="10 11">
    <name type="scientific">Bacillus suaedaesalsae</name>
    <dbReference type="NCBI Taxonomy" id="2810349"/>
    <lineage>
        <taxon>Bacteria</taxon>
        <taxon>Bacillati</taxon>
        <taxon>Bacillota</taxon>
        <taxon>Bacilli</taxon>
        <taxon>Bacillales</taxon>
        <taxon>Bacillaceae</taxon>
        <taxon>Bacillus</taxon>
    </lineage>
</organism>
<keyword evidence="2" id="KW-1003">Cell membrane</keyword>
<keyword evidence="11" id="KW-1185">Reference proteome</keyword>
<evidence type="ECO:0000259" key="9">
    <source>
        <dbReference type="PROSITE" id="PS50885"/>
    </source>
</evidence>
<dbReference type="Gene3D" id="1.10.287.950">
    <property type="entry name" value="Methyl-accepting chemotaxis protein"/>
    <property type="match status" value="1"/>
</dbReference>
<dbReference type="InterPro" id="IPR004090">
    <property type="entry name" value="Chemotax_Me-accpt_rcpt"/>
</dbReference>
<proteinExistence type="inferred from homology"/>
<keyword evidence="7" id="KW-0812">Transmembrane</keyword>
<evidence type="ECO:0000313" key="11">
    <source>
        <dbReference type="Proteomes" id="UP001518925"/>
    </source>
</evidence>
<dbReference type="InterPro" id="IPR003660">
    <property type="entry name" value="HAMP_dom"/>
</dbReference>
<name>A0ABS2DL40_9BACI</name>
<gene>
    <name evidence="10" type="ORF">JR050_16195</name>
</gene>
<evidence type="ECO:0000259" key="8">
    <source>
        <dbReference type="PROSITE" id="PS50111"/>
    </source>
</evidence>
<dbReference type="Pfam" id="PF00015">
    <property type="entry name" value="MCPsignal"/>
    <property type="match status" value="1"/>
</dbReference>
<feature type="domain" description="HAMP" evidence="9">
    <location>
        <begin position="191"/>
        <end position="244"/>
    </location>
</feature>
<dbReference type="PANTHER" id="PTHR32089:SF112">
    <property type="entry name" value="LYSOZYME-LIKE PROTEIN-RELATED"/>
    <property type="match status" value="1"/>
</dbReference>
<protein>
    <submittedName>
        <fullName evidence="10">Methyl-accepting chemotaxis protein</fullName>
    </submittedName>
</protein>
<evidence type="ECO:0000256" key="4">
    <source>
        <dbReference type="ARBA" id="ARBA00023224"/>
    </source>
</evidence>
<dbReference type="PROSITE" id="PS50885">
    <property type="entry name" value="HAMP"/>
    <property type="match status" value="1"/>
</dbReference>
<keyword evidence="3 7" id="KW-0472">Membrane</keyword>
<comment type="caution">
    <text evidence="10">The sequence shown here is derived from an EMBL/GenBank/DDBJ whole genome shotgun (WGS) entry which is preliminary data.</text>
</comment>
<keyword evidence="4 6" id="KW-0807">Transducer</keyword>
<evidence type="ECO:0000256" key="6">
    <source>
        <dbReference type="PROSITE-ProRule" id="PRU00284"/>
    </source>
</evidence>
<evidence type="ECO:0000256" key="1">
    <source>
        <dbReference type="ARBA" id="ARBA00004236"/>
    </source>
</evidence>
<dbReference type="PROSITE" id="PS50111">
    <property type="entry name" value="CHEMOTAXIS_TRANSDUC_2"/>
    <property type="match status" value="1"/>
</dbReference>
<evidence type="ECO:0000256" key="5">
    <source>
        <dbReference type="ARBA" id="ARBA00029447"/>
    </source>
</evidence>
<dbReference type="SMART" id="SM00283">
    <property type="entry name" value="MA"/>
    <property type="match status" value="1"/>
</dbReference>
<keyword evidence="7" id="KW-1133">Transmembrane helix</keyword>
<dbReference type="EMBL" id="JAFELM010000041">
    <property type="protein sequence ID" value="MBM6619204.1"/>
    <property type="molecule type" value="Genomic_DNA"/>
</dbReference>
<dbReference type="SMART" id="SM00304">
    <property type="entry name" value="HAMP"/>
    <property type="match status" value="1"/>
</dbReference>
<evidence type="ECO:0000313" key="10">
    <source>
        <dbReference type="EMBL" id="MBM6619204.1"/>
    </source>
</evidence>
<accession>A0ABS2DL40</accession>
<dbReference type="PRINTS" id="PR00260">
    <property type="entry name" value="CHEMTRNSDUCR"/>
</dbReference>
<comment type="subcellular location">
    <subcellularLocation>
        <location evidence="1">Cell membrane</location>
    </subcellularLocation>
</comment>
<dbReference type="InterPro" id="IPR004089">
    <property type="entry name" value="MCPsignal_dom"/>
</dbReference>
<sequence length="571" mass="64011">MKLVTRLNLLFVSLIVLSIVSVGTSSYLKAREMTMESIENRLEREAELTGYIAENLKFVYVSDDEYFMKQLEGSIRSQQNKLKKEEITTDFFYIRNSKVIPFQVSEKTDINIDNGIVNQILKTQNGILHETIKGTSYTVVFKEIKEIEGIMVILIPTNSYMKSVSEMAYFTMIVITISIFITIGFTNFFVRKLIKPLNQLKNTMKQVRDGYLQKSVDCHTTIPELSSLHKSYNSMIDQMMRMIYELTETTKELEVTGDQLNNSSQSALTSSHQLISAINIVKTVAEQTAVSSEMSATSSKALKQMIEEMLKNMKNVFQSSTKMSETAESGEKNNEELISTIHLFEKDFEHLANTIHQVKEYSFSITNLVGMVRSIAEQTKLLALNASIEAARAGEAGKGFAVVAKEVGNLANKSAKTTEEITKAMINLRNLTLGATEEFDQMHGKIKSNLTLANDSKVTFDELMKEIATVIGNLKSIKNELEYIGDTLPQLEYGANSFSTVSQETLSSAEEMLSISDIQINQMENTDKIGLKLNVLAKSISMITSQFKIGNVENERNNKQDGSTCDSITKN</sequence>
<dbReference type="PANTHER" id="PTHR32089">
    <property type="entry name" value="METHYL-ACCEPTING CHEMOTAXIS PROTEIN MCPB"/>
    <property type="match status" value="1"/>
</dbReference>
<feature type="transmembrane region" description="Helical" evidence="7">
    <location>
        <begin position="167"/>
        <end position="190"/>
    </location>
</feature>
<evidence type="ECO:0000256" key="3">
    <source>
        <dbReference type="ARBA" id="ARBA00023136"/>
    </source>
</evidence>
<feature type="domain" description="Methyl-accepting transducer" evidence="8">
    <location>
        <begin position="263"/>
        <end position="513"/>
    </location>
</feature>
<dbReference type="SUPFAM" id="SSF158472">
    <property type="entry name" value="HAMP domain-like"/>
    <property type="match status" value="1"/>
</dbReference>
<dbReference type="SUPFAM" id="SSF58104">
    <property type="entry name" value="Methyl-accepting chemotaxis protein (MCP) signaling domain"/>
    <property type="match status" value="1"/>
</dbReference>
<evidence type="ECO:0000256" key="2">
    <source>
        <dbReference type="ARBA" id="ARBA00022475"/>
    </source>
</evidence>
<reference evidence="10 11" key="1">
    <citation type="submission" date="2021-02" db="EMBL/GenBank/DDBJ databases">
        <title>Bacillus sp. RD4P76, an endophyte from a halophyte.</title>
        <authorList>
            <person name="Sun J.-Q."/>
        </authorList>
    </citation>
    <scope>NUCLEOTIDE SEQUENCE [LARGE SCALE GENOMIC DNA]</scope>
    <source>
        <strain evidence="10 11">RD4P76</strain>
    </source>
</reference>
<evidence type="ECO:0000256" key="7">
    <source>
        <dbReference type="SAM" id="Phobius"/>
    </source>
</evidence>
<comment type="similarity">
    <text evidence="5">Belongs to the methyl-accepting chemotaxis (MCP) protein family.</text>
</comment>